<dbReference type="InterPro" id="IPR011704">
    <property type="entry name" value="ATPase_dyneun-rel_AAA"/>
</dbReference>
<dbReference type="AlphaFoldDB" id="A0A9X7RXS0"/>
<dbReference type="Proteomes" id="UP000347383">
    <property type="component" value="Chromosome"/>
</dbReference>
<dbReference type="PANTHER" id="PTHR37291">
    <property type="entry name" value="5-METHYLCYTOSINE-SPECIFIC RESTRICTION ENZYME B"/>
    <property type="match status" value="1"/>
</dbReference>
<dbReference type="Pfam" id="PF07728">
    <property type="entry name" value="AAA_5"/>
    <property type="match status" value="1"/>
</dbReference>
<feature type="domain" description="AAA+ ATPase" evidence="1">
    <location>
        <begin position="312"/>
        <end position="470"/>
    </location>
</feature>
<name>A0A9X7RXS0_STRDY</name>
<dbReference type="InterPro" id="IPR052934">
    <property type="entry name" value="Methyl-DNA_Rec/Restrict_Enz"/>
</dbReference>
<organism evidence="2 3">
    <name type="scientific">Streptococcus dysgalactiae subsp. dysgalactiae</name>
    <dbReference type="NCBI Taxonomy" id="99822"/>
    <lineage>
        <taxon>Bacteria</taxon>
        <taxon>Bacillati</taxon>
        <taxon>Bacillota</taxon>
        <taxon>Bacilli</taxon>
        <taxon>Lactobacillales</taxon>
        <taxon>Streptococcaceae</taxon>
        <taxon>Streptococcus</taxon>
    </lineage>
</organism>
<dbReference type="SMART" id="SM00382">
    <property type="entry name" value="AAA"/>
    <property type="match status" value="1"/>
</dbReference>
<accession>A0A9X7RXS0</accession>
<dbReference type="CDD" id="cd00009">
    <property type="entry name" value="AAA"/>
    <property type="match status" value="1"/>
</dbReference>
<reference evidence="2 3" key="1">
    <citation type="submission" date="2018-10" db="EMBL/GenBank/DDBJ databases">
        <title>Comparative Genomics Analysis of the Streptococcus dysgalactiae subspecies dysgalactiae.</title>
        <authorList>
            <person name="Koh T.H."/>
            <person name="Abdul Rahman N."/>
            <person name="Sessions O.M."/>
        </authorList>
    </citation>
    <scope>NUCLEOTIDE SEQUENCE [LARGE SCALE GENOMIC DNA]</scope>
    <source>
        <strain evidence="2 3">DB60705-15</strain>
    </source>
</reference>
<evidence type="ECO:0000313" key="2">
    <source>
        <dbReference type="EMBL" id="QGH02377.1"/>
    </source>
</evidence>
<gene>
    <name evidence="2" type="ORF">EA457_07385</name>
</gene>
<dbReference type="InterPro" id="IPR003593">
    <property type="entry name" value="AAA+_ATPase"/>
</dbReference>
<dbReference type="GO" id="GO:0016887">
    <property type="term" value="F:ATP hydrolysis activity"/>
    <property type="evidence" value="ECO:0007669"/>
    <property type="project" value="InterPro"/>
</dbReference>
<dbReference type="SUPFAM" id="SSF52540">
    <property type="entry name" value="P-loop containing nucleoside triphosphate hydrolases"/>
    <property type="match status" value="1"/>
</dbReference>
<proteinExistence type="predicted"/>
<evidence type="ECO:0000259" key="1">
    <source>
        <dbReference type="SMART" id="SM00382"/>
    </source>
</evidence>
<evidence type="ECO:0000313" key="3">
    <source>
        <dbReference type="Proteomes" id="UP000347383"/>
    </source>
</evidence>
<dbReference type="Gene3D" id="3.40.50.300">
    <property type="entry name" value="P-loop containing nucleotide triphosphate hydrolases"/>
    <property type="match status" value="1"/>
</dbReference>
<dbReference type="RefSeq" id="WP_155778570.1">
    <property type="nucleotide sequence ID" value="NZ_CP033165.1"/>
</dbReference>
<sequence length="569" mass="66263">MKEQNQFDWVDFYQEFAMKLLGFKDRRDDLVNKVRDIYTTSGIEMPKLEKDNQLVDIDPFTVFGLFNKKISNENRIKILQTIAKLFEIKVKVPSSFDSLPVLDNRNSTYYNFIGERGENDINELWKLFEIALAYAAEPSTENRNSFFKFFDLAINKKGNARAKITMALFWIAPSKFLNLDSRNEWYIYESGKLPVALVNELPKAENKISAHKYFLIVEKILEFLQTSQSELKDFKSLSYEAWRVSEQVNKDKTKHDSIPTGNTESLKNTSVELVEEEKLVGRHYSEYTENDFLSEVFLTKDEYDKLTGILRTKKNIILQGAPGVGKTFVATRLAYSMMGIKDIEKVMMVQFHQSYSYEDFIMGFRPFENGFELKKGVFYNFCKKAENDLHNDYFLIIDEINRGNLSKIFGELFMLIENDKRGISLRLLYSDELFSVPKNLHIIGMMNTADRSLAMLDYALRRRFAFFEIKPAFENDGFRKYRMGLENEKLDKLVACVESLNNVISNDETLGDGFCIGHSYFSNLSPKSVDDQMLSGIVEYELIPLLKEYWFDEPKMIEQWSGNLRSAIK</sequence>
<dbReference type="PANTHER" id="PTHR37291:SF1">
    <property type="entry name" value="TYPE IV METHYL-DIRECTED RESTRICTION ENZYME ECOKMCRB SUBUNIT"/>
    <property type="match status" value="1"/>
</dbReference>
<dbReference type="GO" id="GO:0005524">
    <property type="term" value="F:ATP binding"/>
    <property type="evidence" value="ECO:0007669"/>
    <property type="project" value="InterPro"/>
</dbReference>
<dbReference type="InterPro" id="IPR027417">
    <property type="entry name" value="P-loop_NTPase"/>
</dbReference>
<dbReference type="REBASE" id="375245">
    <property type="entry name" value="Sdy70515McrBCP"/>
</dbReference>
<dbReference type="EMBL" id="CP033165">
    <property type="protein sequence ID" value="QGH02377.1"/>
    <property type="molecule type" value="Genomic_DNA"/>
</dbReference>
<protein>
    <submittedName>
        <fullName evidence="2">AAA family ATPase</fullName>
    </submittedName>
</protein>